<evidence type="ECO:0000259" key="6">
    <source>
        <dbReference type="Pfam" id="PF05567"/>
    </source>
</evidence>
<dbReference type="InterPro" id="IPR011047">
    <property type="entry name" value="Quinoprotein_ADH-like_sf"/>
</dbReference>
<evidence type="ECO:0000256" key="1">
    <source>
        <dbReference type="ARBA" id="ARBA00004561"/>
    </source>
</evidence>
<comment type="subcellular location">
    <subcellularLocation>
        <location evidence="1">Fimbrium</location>
    </subcellularLocation>
</comment>
<dbReference type="Gene3D" id="3.40.50.410">
    <property type="entry name" value="von Willebrand factor, type A domain"/>
    <property type="match status" value="1"/>
</dbReference>
<feature type="compositionally biased region" description="Polar residues" evidence="5">
    <location>
        <begin position="593"/>
        <end position="602"/>
    </location>
</feature>
<dbReference type="InterPro" id="IPR008707">
    <property type="entry name" value="B-propeller_PilY1"/>
</dbReference>
<organism evidence="7">
    <name type="scientific">hydrothermal vent metagenome</name>
    <dbReference type="NCBI Taxonomy" id="652676"/>
    <lineage>
        <taxon>unclassified sequences</taxon>
        <taxon>metagenomes</taxon>
        <taxon>ecological metagenomes</taxon>
    </lineage>
</organism>
<accession>A0A3B0Y1T1</accession>
<feature type="compositionally biased region" description="Polar residues" evidence="5">
    <location>
        <begin position="98"/>
        <end position="107"/>
    </location>
</feature>
<evidence type="ECO:0000256" key="3">
    <source>
        <dbReference type="ARBA" id="ARBA00022837"/>
    </source>
</evidence>
<dbReference type="GO" id="GO:0009289">
    <property type="term" value="C:pilus"/>
    <property type="evidence" value="ECO:0007669"/>
    <property type="project" value="UniProtKB-SubCell"/>
</dbReference>
<reference evidence="7" key="1">
    <citation type="submission" date="2018-06" db="EMBL/GenBank/DDBJ databases">
        <authorList>
            <person name="Zhirakovskaya E."/>
        </authorList>
    </citation>
    <scope>NUCLEOTIDE SEQUENCE</scope>
</reference>
<dbReference type="SUPFAM" id="SSF53300">
    <property type="entry name" value="vWA-like"/>
    <property type="match status" value="1"/>
</dbReference>
<dbReference type="InterPro" id="IPR036465">
    <property type="entry name" value="vWFA_dom_sf"/>
</dbReference>
<protein>
    <submittedName>
        <fullName evidence="7">Type IV fimbrial biogenesis protein PilY1</fullName>
    </submittedName>
</protein>
<keyword evidence="2" id="KW-0479">Metal-binding</keyword>
<feature type="compositionally biased region" description="Low complexity" evidence="5">
    <location>
        <begin position="88"/>
        <end position="97"/>
    </location>
</feature>
<evidence type="ECO:0000256" key="4">
    <source>
        <dbReference type="ARBA" id="ARBA00023263"/>
    </source>
</evidence>
<name>A0A3B0Y1T1_9ZZZZ</name>
<feature type="region of interest" description="Disordered" evidence="5">
    <location>
        <begin position="569"/>
        <end position="602"/>
    </location>
</feature>
<evidence type="ECO:0000256" key="5">
    <source>
        <dbReference type="SAM" id="MobiDB-lite"/>
    </source>
</evidence>
<dbReference type="PROSITE" id="PS00018">
    <property type="entry name" value="EF_HAND_1"/>
    <property type="match status" value="1"/>
</dbReference>
<proteinExistence type="predicted"/>
<sequence length="1358" mass="146205">MRQHLVKFSHKLIETLALSATVFFSAAVHSAPANLGIATTPLFLGAAVQPNVFFVSDDSGSMDWEFMTSSHWRWTNYDPDPLRNNGWSNSGSSSRNSTGTLDSSEFSGTDSTNGGYGYIYGNSENVYGNDCTNNYYYGWTENCADSNNHPLDVDWRGRANGLNKIYYNSNIQYEAWDGPCDTSGTACADASFTAARSNPFSTQSGYTKIRNLEADGDANNGPFIYEVWIDDSGYGGSRPERGNNFDETGYASTALGLGNSIASDVSNGEIDLWDSHMKLVVSTSSVDVHLVAYNPRPSNPNRGLNETNIADVVLNNASACYNILGKKASVKAIRDQVVVDQTNAATYIGATGAADCRTIGDATQNIANWYQYYRRRIYSVKNAIAEVIDAQPTFRFGMTVLNKYSGSNSIFEPVPPQTLTNFTSHNENIKEKYFSFVQPAKGTPLRSALQRAGKYYDNTDGRTDPIIYSCQKNFTILFTDGFWNSDSGFSIGNPDGDGKSNTVADVAYKYYKKDLSSKDDNVKPDLPQESDLPLVALDPADPANKTTIQHMVTFTVAFGVTGALVDADNDGNPDTDASGSSWTVAGVPDKNGNWGSPASGGTTDNIDDLWHAAYNSGGLYASASTPTEVSEKLINAISAIAARIGSAAAVALNSGTLNANSRLYQARFNSNGWSGDIFSVPIQDGPVDILPIGAPDGNDDSPAECTGITEVGALCKDEWSAAEELATLGFASRNIFTMNTDTYSAVTFDVLANLGAAQQTALRTNPDDLNLESAARGQDRMNYIRGDHSKEADQSGGDFRIRIDVVDFAGTSSLGVKTSLGDIVHSAPAFVGAPDFFYPDALESAKYSKYKFDNRSRAGVVYVGTNDGMLHAFNGTTGVEEFAYVPGALTGRLNELTSIKYNTGHNYYVDGSPLVFDAYDTSWKTMLASSVGAGGQLVFGLDVSDPTNFSASDVAWEFTDVARTVGTAPEVYGDADLGYTIGDVNFAKMNNGDWAVIFGNGYNNTAADGSVSSTGNGAIYVVNAFTGALIQKFDTGIGWAQDPTGANRPNGVASVTPVDIDGDFKADYLYAGDLFGNVWKVDVSSTSDSSWKISYSNKPFFIAKDGSGNVQPITSAVTVKRHPTQRDQTLVLFGTGKYMELSDAASAGAATAIQTFYGIWDNNTGTVAVRSNLLLQEIKSQTSVTGTDGVVREFRVTSSERDDTKYAIDWSADKGWYMDLRFATEYGERVVVKPIIRNNRVIFVTQTPDSDPCSAGGTSWVMELNANDGNRLIVPPFDVNGDGIIDDNDVVTYLSDSSTITSGVRAKTGIVASPGILNNNNKGASEYKYFSGTKGGIDVVAESADDEYKRRQTWRQLR</sequence>
<dbReference type="GO" id="GO:0046872">
    <property type="term" value="F:metal ion binding"/>
    <property type="evidence" value="ECO:0007669"/>
    <property type="project" value="UniProtKB-KW"/>
</dbReference>
<evidence type="ECO:0000313" key="7">
    <source>
        <dbReference type="EMBL" id="VAW70840.1"/>
    </source>
</evidence>
<dbReference type="Pfam" id="PF05567">
    <property type="entry name" value="T4P_PilY1"/>
    <property type="match status" value="1"/>
</dbReference>
<dbReference type="InterPro" id="IPR018247">
    <property type="entry name" value="EF_Hand_1_Ca_BS"/>
</dbReference>
<gene>
    <name evidence="7" type="ORF">MNBD_GAMMA09-1200</name>
</gene>
<dbReference type="SUPFAM" id="SSF50998">
    <property type="entry name" value="Quinoprotein alcohol dehydrogenase-like"/>
    <property type="match status" value="1"/>
</dbReference>
<feature type="region of interest" description="Disordered" evidence="5">
    <location>
        <begin position="88"/>
        <end position="107"/>
    </location>
</feature>
<feature type="domain" description="PilY1 beta-propeller" evidence="6">
    <location>
        <begin position="820"/>
        <end position="1171"/>
    </location>
</feature>
<keyword evidence="4" id="KW-0281">Fimbrium</keyword>
<evidence type="ECO:0000256" key="2">
    <source>
        <dbReference type="ARBA" id="ARBA00022723"/>
    </source>
</evidence>
<keyword evidence="3" id="KW-0106">Calcium</keyword>
<dbReference type="EMBL" id="UOFI01000208">
    <property type="protein sequence ID" value="VAW70840.1"/>
    <property type="molecule type" value="Genomic_DNA"/>
</dbReference>